<evidence type="ECO:0008006" key="12">
    <source>
        <dbReference type="Google" id="ProtNLM"/>
    </source>
</evidence>
<evidence type="ECO:0000256" key="3">
    <source>
        <dbReference type="ARBA" id="ARBA00022989"/>
    </source>
</evidence>
<dbReference type="PANTHER" id="PTHR13815:SF7">
    <property type="entry name" value="GOLGIN SUBFAMILY A MEMBER 5"/>
    <property type="match status" value="1"/>
</dbReference>
<feature type="compositionally biased region" description="Basic and acidic residues" evidence="8">
    <location>
        <begin position="115"/>
        <end position="131"/>
    </location>
</feature>
<feature type="compositionally biased region" description="Basic and acidic residues" evidence="8">
    <location>
        <begin position="249"/>
        <end position="266"/>
    </location>
</feature>
<evidence type="ECO:0000256" key="8">
    <source>
        <dbReference type="SAM" id="MobiDB-lite"/>
    </source>
</evidence>
<evidence type="ECO:0000256" key="6">
    <source>
        <dbReference type="ARBA" id="ARBA00023136"/>
    </source>
</evidence>
<evidence type="ECO:0000313" key="10">
    <source>
        <dbReference type="EnsemblPlants" id="ORUFI01G33710.1"/>
    </source>
</evidence>
<feature type="coiled-coil region" evidence="7">
    <location>
        <begin position="446"/>
        <end position="553"/>
    </location>
</feature>
<feature type="compositionally biased region" description="Low complexity" evidence="8">
    <location>
        <begin position="95"/>
        <end position="114"/>
    </location>
</feature>
<feature type="transmembrane region" description="Helical" evidence="9">
    <location>
        <begin position="666"/>
        <end position="685"/>
    </location>
</feature>
<dbReference type="Proteomes" id="UP000008022">
    <property type="component" value="Unassembled WGS sequence"/>
</dbReference>
<evidence type="ECO:0000256" key="4">
    <source>
        <dbReference type="ARBA" id="ARBA00023034"/>
    </source>
</evidence>
<dbReference type="GO" id="GO:0031985">
    <property type="term" value="C:Golgi cisterna"/>
    <property type="evidence" value="ECO:0007669"/>
    <property type="project" value="TreeGrafter"/>
</dbReference>
<proteinExistence type="predicted"/>
<feature type="region of interest" description="Disordered" evidence="8">
    <location>
        <begin position="145"/>
        <end position="196"/>
    </location>
</feature>
<keyword evidence="2 9" id="KW-0812">Transmembrane</keyword>
<feature type="compositionally biased region" description="Basic and acidic residues" evidence="8">
    <location>
        <begin position="79"/>
        <end position="90"/>
    </location>
</feature>
<dbReference type="GO" id="GO:0000139">
    <property type="term" value="C:Golgi membrane"/>
    <property type="evidence" value="ECO:0007669"/>
    <property type="project" value="UniProtKB-SubCell"/>
</dbReference>
<evidence type="ECO:0000313" key="11">
    <source>
        <dbReference type="Proteomes" id="UP000008022"/>
    </source>
</evidence>
<dbReference type="PANTHER" id="PTHR13815">
    <property type="entry name" value="GOLGIN-84"/>
    <property type="match status" value="1"/>
</dbReference>
<feature type="region of interest" description="Disordered" evidence="8">
    <location>
        <begin position="212"/>
        <end position="266"/>
    </location>
</feature>
<feature type="coiled-coil region" evidence="7">
    <location>
        <begin position="290"/>
        <end position="331"/>
    </location>
</feature>
<reference evidence="11" key="1">
    <citation type="submission" date="2013-06" db="EMBL/GenBank/DDBJ databases">
        <authorList>
            <person name="Zhao Q."/>
        </authorList>
    </citation>
    <scope>NUCLEOTIDE SEQUENCE</scope>
    <source>
        <strain evidence="11">cv. W1943</strain>
    </source>
</reference>
<dbReference type="Pfam" id="PF09787">
    <property type="entry name" value="Golgin_A5"/>
    <property type="match status" value="1"/>
</dbReference>
<dbReference type="OMA" id="CSSYEAH"/>
<name>A0A0E0N2C2_ORYRU</name>
<dbReference type="eggNOG" id="ENOG502QT7E">
    <property type="taxonomic scope" value="Eukaryota"/>
</dbReference>
<evidence type="ECO:0000256" key="5">
    <source>
        <dbReference type="ARBA" id="ARBA00023054"/>
    </source>
</evidence>
<keyword evidence="6 9" id="KW-0472">Membrane</keyword>
<feature type="coiled-coil region" evidence="7">
    <location>
        <begin position="357"/>
        <end position="420"/>
    </location>
</feature>
<evidence type="ECO:0000256" key="7">
    <source>
        <dbReference type="SAM" id="Coils"/>
    </source>
</evidence>
<evidence type="ECO:0000256" key="2">
    <source>
        <dbReference type="ARBA" id="ARBA00022692"/>
    </source>
</evidence>
<keyword evidence="3 9" id="KW-1133">Transmembrane helix</keyword>
<organism evidence="10 11">
    <name type="scientific">Oryza rufipogon</name>
    <name type="common">Brownbeard rice</name>
    <name type="synonym">Asian wild rice</name>
    <dbReference type="NCBI Taxonomy" id="4529"/>
    <lineage>
        <taxon>Eukaryota</taxon>
        <taxon>Viridiplantae</taxon>
        <taxon>Streptophyta</taxon>
        <taxon>Embryophyta</taxon>
        <taxon>Tracheophyta</taxon>
        <taxon>Spermatophyta</taxon>
        <taxon>Magnoliopsida</taxon>
        <taxon>Liliopsida</taxon>
        <taxon>Poales</taxon>
        <taxon>Poaceae</taxon>
        <taxon>BOP clade</taxon>
        <taxon>Oryzoideae</taxon>
        <taxon>Oryzeae</taxon>
        <taxon>Oryzinae</taxon>
        <taxon>Oryza</taxon>
    </lineage>
</organism>
<feature type="compositionally biased region" description="Basic and acidic residues" evidence="8">
    <location>
        <begin position="212"/>
        <end position="223"/>
    </location>
</feature>
<comment type="subcellular location">
    <subcellularLocation>
        <location evidence="1">Golgi apparatus membrane</location>
        <topology evidence="1">Single-pass membrane protein</topology>
    </subcellularLocation>
</comment>
<evidence type="ECO:0000256" key="9">
    <source>
        <dbReference type="SAM" id="Phobius"/>
    </source>
</evidence>
<sequence>MASWLKVAEDLLEVVDRRAKIVATELSDEQSSPQPSGSSSQEGQAKKGKLREKVGPLKLATGDAGSRTAAQKERKSRQPPRERIKIEKIRPSPPVDSSSVDASASKPDVSSSDVKGLDDDGGAEKEEKVVVDRKNDIGAEVVDTEVEVQSTERSAEDAAIVVDGAADSGNSEGAAESSAPSVPDERCEPSISNQDAEIVSAVNLEEKDSAMEVIHEKNIKEVPDTQVSGKSQDSKREGLSDSPESTENQQEHKLDSGSVKDQDQLEEARGLLKNVVKTGQSKEARLARVCAGLSSRLQEYKSENAQLEELLVQEREKCSSYEAHMKQLQQELSMSRVEGSRAESNMVDALTAKNAEIESLVKSLDSWKKKAAASEEKLAALQEDMDGLKRNRELTETRVIQALREELATVERRAEEERIAHNATKMAAVEREVELEHRAVEASNALARIQRAADQSSSRAMELEHKVAVLEVECASLQQELQEMEARNRRAQKKPSEEANQVIQMQAWQEEVERARQSQREAETKISSLEAELQKMRVEMAGMKRDAEHYSRQEHVELEKRYRELTDLLYHKQTQLESMASEKAALEFQLEKSIKQFHEVQMEAERSRVARRSASAWEEDADIKALEPLPLHHRHMATANQQLQKAAKLLDSGAVRATRFLWRHPVARVSLLFYLVFVHLFLMYLMHRLQDFASREGPTAMGGAPHCTAAHPVHGGLSC</sequence>
<dbReference type="GO" id="GO:0000301">
    <property type="term" value="P:retrograde transport, vesicle recycling within Golgi"/>
    <property type="evidence" value="ECO:0007669"/>
    <property type="project" value="TreeGrafter"/>
</dbReference>
<accession>A0A0E0N2C2</accession>
<protein>
    <recommendedName>
        <fullName evidence="12">Golgin-84</fullName>
    </recommendedName>
</protein>
<keyword evidence="4" id="KW-0333">Golgi apparatus</keyword>
<reference evidence="10" key="2">
    <citation type="submission" date="2015-06" db="UniProtKB">
        <authorList>
            <consortium name="EnsemblPlants"/>
        </authorList>
    </citation>
    <scope>IDENTIFICATION</scope>
</reference>
<dbReference type="STRING" id="4529.A0A0E0N2C2"/>
<dbReference type="InterPro" id="IPR019177">
    <property type="entry name" value="Golgin_subfamily_A_member_5"/>
</dbReference>
<evidence type="ECO:0000256" key="1">
    <source>
        <dbReference type="ARBA" id="ARBA00004194"/>
    </source>
</evidence>
<keyword evidence="11" id="KW-1185">Reference proteome</keyword>
<feature type="compositionally biased region" description="Low complexity" evidence="8">
    <location>
        <begin position="29"/>
        <end position="43"/>
    </location>
</feature>
<dbReference type="EnsemblPlants" id="ORUFI01G33710.1">
    <property type="protein sequence ID" value="ORUFI01G33710.1"/>
    <property type="gene ID" value="ORUFI01G33710"/>
</dbReference>
<keyword evidence="5 7" id="KW-0175">Coiled coil</keyword>
<dbReference type="GO" id="GO:0007030">
    <property type="term" value="P:Golgi organization"/>
    <property type="evidence" value="ECO:0007669"/>
    <property type="project" value="InterPro"/>
</dbReference>
<dbReference type="Gramene" id="ORUFI01G33710.1">
    <property type="protein sequence ID" value="ORUFI01G33710.1"/>
    <property type="gene ID" value="ORUFI01G33710"/>
</dbReference>
<feature type="region of interest" description="Disordered" evidence="8">
    <location>
        <begin position="24"/>
        <end position="131"/>
    </location>
</feature>
<feature type="compositionally biased region" description="Low complexity" evidence="8">
    <location>
        <begin position="163"/>
        <end position="181"/>
    </location>
</feature>
<dbReference type="AlphaFoldDB" id="A0A0E0N2C2"/>